<dbReference type="InterPro" id="IPR002110">
    <property type="entry name" value="Ankyrin_rpt"/>
</dbReference>
<feature type="region of interest" description="Disordered" evidence="2">
    <location>
        <begin position="1"/>
        <end position="26"/>
    </location>
</feature>
<evidence type="ECO:0000259" key="3">
    <source>
        <dbReference type="PROSITE" id="PS50181"/>
    </source>
</evidence>
<dbReference type="InterPro" id="IPR036047">
    <property type="entry name" value="F-box-like_dom_sf"/>
</dbReference>
<dbReference type="InterPro" id="IPR036770">
    <property type="entry name" value="Ankyrin_rpt-contain_sf"/>
</dbReference>
<keyword evidence="1" id="KW-0040">ANK repeat</keyword>
<feature type="repeat" description="ANK" evidence="1">
    <location>
        <begin position="143"/>
        <end position="175"/>
    </location>
</feature>
<evidence type="ECO:0000313" key="5">
    <source>
        <dbReference type="Proteomes" id="UP001489902"/>
    </source>
</evidence>
<dbReference type="InterPro" id="IPR001810">
    <property type="entry name" value="F-box_dom"/>
</dbReference>
<dbReference type="Pfam" id="PF00023">
    <property type="entry name" value="Ank"/>
    <property type="match status" value="1"/>
</dbReference>
<gene>
    <name evidence="4" type="ORF">QYS62_000125</name>
</gene>
<dbReference type="Gene3D" id="1.25.40.20">
    <property type="entry name" value="Ankyrin repeat-containing domain"/>
    <property type="match status" value="1"/>
</dbReference>
<evidence type="ECO:0000256" key="2">
    <source>
        <dbReference type="SAM" id="MobiDB-lite"/>
    </source>
</evidence>
<dbReference type="PROSITE" id="PS50181">
    <property type="entry name" value="FBOX"/>
    <property type="match status" value="1"/>
</dbReference>
<accession>A0ABZ2WGN4</accession>
<reference evidence="4 5" key="1">
    <citation type="submission" date="2024-04" db="EMBL/GenBank/DDBJ databases">
        <title>Complete genome sequence of Fusarium acuminatum.</title>
        <authorList>
            <person name="Lan B."/>
        </authorList>
    </citation>
    <scope>NUCLEOTIDE SEQUENCE [LARGE SCALE GENOMIC DNA]</scope>
    <source>
        <strain evidence="4">1A</strain>
    </source>
</reference>
<dbReference type="SUPFAM" id="SSF81383">
    <property type="entry name" value="F-box domain"/>
    <property type="match status" value="1"/>
</dbReference>
<name>A0ABZ2WGN4_9HYPO</name>
<dbReference type="PROSITE" id="PS50297">
    <property type="entry name" value="ANK_REP_REGION"/>
    <property type="match status" value="1"/>
</dbReference>
<organism evidence="4 5">
    <name type="scientific">Fusarium acuminatum</name>
    <dbReference type="NCBI Taxonomy" id="5515"/>
    <lineage>
        <taxon>Eukaryota</taxon>
        <taxon>Fungi</taxon>
        <taxon>Dikarya</taxon>
        <taxon>Ascomycota</taxon>
        <taxon>Pezizomycotina</taxon>
        <taxon>Sordariomycetes</taxon>
        <taxon>Hypocreomycetidae</taxon>
        <taxon>Hypocreales</taxon>
        <taxon>Nectriaceae</taxon>
        <taxon>Fusarium</taxon>
        <taxon>Fusarium tricinctum species complex</taxon>
    </lineage>
</organism>
<protein>
    <recommendedName>
        <fullName evidence="3">F-box domain-containing protein</fullName>
    </recommendedName>
</protein>
<dbReference type="Proteomes" id="UP001489902">
    <property type="component" value="Chromosome 1"/>
</dbReference>
<sequence length="243" mass="27403">MFKPPSDVNKPHPRSNIQTVTSSSLDISSLVSPTALPNPHTNSMRKQSDMASLQPSLETLPLEILLRIIPYLLFSHASALARTSKTLYAILNHELYKQCKLINWHPLFSTTNIHTLQRCLEANAPIDFHWPHGIDSGKLYLARGWRPLRQAIAEYRVDVVKWLLAHGADPNETSEEKRLLSFREPLLALAFRRGYGSLEKALPAREMLFALCEAGADLTKVELGAAEEIEAMRSGESYISLYW</sequence>
<feature type="domain" description="F-box" evidence="3">
    <location>
        <begin position="54"/>
        <end position="99"/>
    </location>
</feature>
<evidence type="ECO:0000313" key="4">
    <source>
        <dbReference type="EMBL" id="WZH39217.1"/>
    </source>
</evidence>
<evidence type="ECO:0000256" key="1">
    <source>
        <dbReference type="PROSITE-ProRule" id="PRU00023"/>
    </source>
</evidence>
<keyword evidence="5" id="KW-1185">Reference proteome</keyword>
<dbReference type="SUPFAM" id="SSF48403">
    <property type="entry name" value="Ankyrin repeat"/>
    <property type="match status" value="1"/>
</dbReference>
<proteinExistence type="predicted"/>
<dbReference type="PROSITE" id="PS50088">
    <property type="entry name" value="ANK_REPEAT"/>
    <property type="match status" value="1"/>
</dbReference>
<dbReference type="EMBL" id="CP151260">
    <property type="protein sequence ID" value="WZH39217.1"/>
    <property type="molecule type" value="Genomic_DNA"/>
</dbReference>